<evidence type="ECO:0000313" key="1">
    <source>
        <dbReference type="EMBL" id="CAA0138193.1"/>
    </source>
</evidence>
<dbReference type="Proteomes" id="UP000430146">
    <property type="component" value="Unassembled WGS sequence"/>
</dbReference>
<dbReference type="AlphaFoldDB" id="A0A5S9RBF8"/>
<proteinExistence type="predicted"/>
<sequence length="444" mass="47783">MLVVAITATLAFTWWLPDYRVSSTRASWQPPPEAMFASSMHEQPVPGWRINVADLGLPRTVDSGLAVSNDERRLRPLIGNVGTNAYFLARSGATENSQWWLAGLDVRDGRALFAAVPLGVLSSAPECFLNGPNEILCVTRFSPSASAWVIDARSGTVKFSGPTDLGALVIEQLGMYAVARKQNEGVYGIGPQAETTWFVPGDGLVSKVDSSRPAASAQTLTAQLEANPRTYIFTVFSVTDGEVIEPEIEEGYTLGKPAFYTGGFAAEVNDPDGIPSEIAFFDETGKRLGEYDGPGNPGNSPADLPVVGPNSDDRNTVFTIQGQPLIEVPGGTLYLVGTTLMVDGGNSLAFPELQLYNMRDGTAAGPICDYPMHNYLGTDGSTLVFEVTNRNAELLAKAHDLHSCERLWTLPKEPDSLDRIWNIDGTLVQLANEGTELRSLVAPN</sequence>
<organism evidence="1 2">
    <name type="scientific">Mycolicibacterium vanbaalenii</name>
    <name type="common">Mycobacterium vanbaalenii</name>
    <dbReference type="NCBI Taxonomy" id="110539"/>
    <lineage>
        <taxon>Bacteria</taxon>
        <taxon>Bacillati</taxon>
        <taxon>Actinomycetota</taxon>
        <taxon>Actinomycetes</taxon>
        <taxon>Mycobacteriales</taxon>
        <taxon>Mycobacteriaceae</taxon>
        <taxon>Mycolicibacterium</taxon>
    </lineage>
</organism>
<protein>
    <submittedName>
        <fullName evidence="1">Uncharacterized protein</fullName>
    </submittedName>
</protein>
<name>A0A5S9RBF8_MYCVN</name>
<gene>
    <name evidence="1" type="ORF">AELLOGFF_02384</name>
</gene>
<dbReference type="EMBL" id="CACSIP010000076">
    <property type="protein sequence ID" value="CAA0138193.1"/>
    <property type="molecule type" value="Genomic_DNA"/>
</dbReference>
<keyword evidence="2" id="KW-1185">Reference proteome</keyword>
<reference evidence="1 2" key="1">
    <citation type="submission" date="2019-11" db="EMBL/GenBank/DDBJ databases">
        <authorList>
            <person name="Holert J."/>
        </authorList>
    </citation>
    <scope>NUCLEOTIDE SEQUENCE [LARGE SCALE GENOMIC DNA]</scope>
    <source>
        <strain evidence="1">BC8_1</strain>
    </source>
</reference>
<accession>A0A5S9RBF8</accession>
<evidence type="ECO:0000313" key="2">
    <source>
        <dbReference type="Proteomes" id="UP000430146"/>
    </source>
</evidence>